<organism evidence="1 2">
    <name type="scientific">Commensalibacter intestini</name>
    <dbReference type="NCBI Taxonomy" id="479936"/>
    <lineage>
        <taxon>Bacteria</taxon>
        <taxon>Pseudomonadati</taxon>
        <taxon>Pseudomonadota</taxon>
        <taxon>Alphaproteobacteria</taxon>
        <taxon>Acetobacterales</taxon>
        <taxon>Acetobacteraceae</taxon>
    </lineage>
</organism>
<comment type="caution">
    <text evidence="1">The sequence shown here is derived from an EMBL/GenBank/DDBJ whole genome shotgun (WGS) entry which is preliminary data.</text>
</comment>
<evidence type="ECO:0000313" key="1">
    <source>
        <dbReference type="EMBL" id="OUI78725.1"/>
    </source>
</evidence>
<proteinExistence type="predicted"/>
<dbReference type="AlphaFoldDB" id="A0A251ZVM5"/>
<reference evidence="2" key="1">
    <citation type="submission" date="2014-06" db="EMBL/GenBank/DDBJ databases">
        <authorList>
            <person name="Winans N.J."/>
            <person name="Newell P.D."/>
            <person name="Douglas A.E."/>
        </authorList>
    </citation>
    <scope>NUCLEOTIDE SEQUENCE [LARGE SCALE GENOMIC DNA]</scope>
    <source>
        <strain evidence="2">DmL_052</strain>
    </source>
</reference>
<sequence length="87" mass="10175">MSGQVVLIIMLHPQRHAQYDEIDQHISALETDSYVYILGLKKQFYNLVGNIFLTLKQLLFFLFHQRLNSHNKSQEQMLSTLALINDV</sequence>
<keyword evidence="2" id="KW-1185">Reference proteome</keyword>
<dbReference type="EMBL" id="JOPB01000005">
    <property type="protein sequence ID" value="OUI78725.1"/>
    <property type="molecule type" value="Genomic_DNA"/>
</dbReference>
<protein>
    <submittedName>
        <fullName evidence="1">Uncharacterized protein</fullName>
    </submittedName>
</protein>
<name>A0A251ZVM5_9PROT</name>
<evidence type="ECO:0000313" key="2">
    <source>
        <dbReference type="Proteomes" id="UP000194946"/>
    </source>
</evidence>
<dbReference type="Proteomes" id="UP000194946">
    <property type="component" value="Unassembled WGS sequence"/>
</dbReference>
<accession>A0A251ZVM5</accession>
<gene>
    <name evidence="1" type="ORF">HK18_07535</name>
</gene>